<dbReference type="RefSeq" id="XP_007828883.1">
    <property type="nucleotide sequence ID" value="XM_007830692.1"/>
</dbReference>
<gene>
    <name evidence="1" type="ORF">PFICI_02111</name>
</gene>
<evidence type="ECO:0000313" key="1">
    <source>
        <dbReference type="EMBL" id="ETS88283.1"/>
    </source>
</evidence>
<dbReference type="AlphaFoldDB" id="W3XQG9"/>
<dbReference type="EMBL" id="KI912109">
    <property type="protein sequence ID" value="ETS88283.1"/>
    <property type="molecule type" value="Genomic_DNA"/>
</dbReference>
<accession>W3XQG9</accession>
<dbReference type="eggNOG" id="ENOG502SZQU">
    <property type="taxonomic scope" value="Eukaryota"/>
</dbReference>
<dbReference type="InParanoid" id="W3XQG9"/>
<keyword evidence="2" id="KW-1185">Reference proteome</keyword>
<dbReference type="GeneID" id="19267124"/>
<reference evidence="2" key="1">
    <citation type="journal article" date="2015" name="BMC Genomics">
        <title>Genomic and transcriptomic analysis of the endophytic fungus Pestalotiopsis fici reveals its lifestyle and high potential for synthesis of natural products.</title>
        <authorList>
            <person name="Wang X."/>
            <person name="Zhang X."/>
            <person name="Liu L."/>
            <person name="Xiang M."/>
            <person name="Wang W."/>
            <person name="Sun X."/>
            <person name="Che Y."/>
            <person name="Guo L."/>
            <person name="Liu G."/>
            <person name="Guo L."/>
            <person name="Wang C."/>
            <person name="Yin W.B."/>
            <person name="Stadler M."/>
            <person name="Zhang X."/>
            <person name="Liu X."/>
        </authorList>
    </citation>
    <scope>NUCLEOTIDE SEQUENCE [LARGE SCALE GENOMIC DNA]</scope>
    <source>
        <strain evidence="2">W106-1 / CGMCC3.15140</strain>
    </source>
</reference>
<dbReference type="KEGG" id="pfy:PFICI_02111"/>
<proteinExistence type="predicted"/>
<dbReference type="Proteomes" id="UP000030651">
    <property type="component" value="Unassembled WGS sequence"/>
</dbReference>
<evidence type="ECO:0000313" key="2">
    <source>
        <dbReference type="Proteomes" id="UP000030651"/>
    </source>
</evidence>
<sequence>MTARLRSQLTPGPAAVPPSCQLARLVALEHRRARLRASCFVHPRHCTGLPPRPHAQVPPSCQLARLLRQRRPLTGSGQGVGGRPVDRSHSVGFNQVPFDAQLVALPSRSSHQGGPWCIGAIPLYRPGAAGFANGGVFTNRAKDRADAQRLVATRLLDRLHDPLGHISRLQRIHPRAR</sequence>
<dbReference type="OrthoDB" id="4330770at2759"/>
<name>W3XQG9_PESFW</name>
<protein>
    <submittedName>
        <fullName evidence="1">Uncharacterized protein</fullName>
    </submittedName>
</protein>
<dbReference type="HOGENOM" id="CLU_1518408_0_0_1"/>
<organism evidence="1 2">
    <name type="scientific">Pestalotiopsis fici (strain W106-1 / CGMCC3.15140)</name>
    <dbReference type="NCBI Taxonomy" id="1229662"/>
    <lineage>
        <taxon>Eukaryota</taxon>
        <taxon>Fungi</taxon>
        <taxon>Dikarya</taxon>
        <taxon>Ascomycota</taxon>
        <taxon>Pezizomycotina</taxon>
        <taxon>Sordariomycetes</taxon>
        <taxon>Xylariomycetidae</taxon>
        <taxon>Amphisphaeriales</taxon>
        <taxon>Sporocadaceae</taxon>
        <taxon>Pestalotiopsis</taxon>
    </lineage>
</organism>